<reference evidence="1 2" key="1">
    <citation type="submission" date="2012-09" db="EMBL/GenBank/DDBJ databases">
        <title>The Genome Sequence of Bacteroides oleiciplenus YIT 12058.</title>
        <authorList>
            <consortium name="The Broad Institute Genome Sequencing Platform"/>
            <person name="Earl A."/>
            <person name="Ward D."/>
            <person name="Feldgarden M."/>
            <person name="Gevers D."/>
            <person name="Morotomi M."/>
            <person name="Walker B."/>
            <person name="Young S.K."/>
            <person name="Zeng Q."/>
            <person name="Gargeya S."/>
            <person name="Fitzgerald M."/>
            <person name="Haas B."/>
            <person name="Abouelleil A."/>
            <person name="Alvarado L."/>
            <person name="Arachchi H.M."/>
            <person name="Berlin A.M."/>
            <person name="Chapman S.B."/>
            <person name="Goldberg J."/>
            <person name="Griggs A."/>
            <person name="Gujja S."/>
            <person name="Hansen M."/>
            <person name="Howarth C."/>
            <person name="Imamovic A."/>
            <person name="Larimer J."/>
            <person name="McCowen C."/>
            <person name="Montmayeur A."/>
            <person name="Murphy C."/>
            <person name="Neiman D."/>
            <person name="Pearson M."/>
            <person name="Priest M."/>
            <person name="Roberts A."/>
            <person name="Saif S."/>
            <person name="Shea T."/>
            <person name="Sisk P."/>
            <person name="Sykes S."/>
            <person name="Wortman J."/>
            <person name="Nusbaum C."/>
            <person name="Birren B."/>
        </authorList>
    </citation>
    <scope>NUCLEOTIDE SEQUENCE [LARGE SCALE GENOMIC DNA]</scope>
    <source>
        <strain evidence="1 2">YIT 12058</strain>
    </source>
</reference>
<dbReference type="Proteomes" id="UP000009872">
    <property type="component" value="Unassembled WGS sequence"/>
</dbReference>
<keyword evidence="2" id="KW-1185">Reference proteome</keyword>
<dbReference type="EMBL" id="ADLF01000009">
    <property type="protein sequence ID" value="EKU90321.1"/>
    <property type="molecule type" value="Genomic_DNA"/>
</dbReference>
<proteinExistence type="predicted"/>
<dbReference type="AlphaFoldDB" id="K9E3P1"/>
<dbReference type="RefSeq" id="WP_009129302.1">
    <property type="nucleotide sequence ID" value="NZ_JH992941.1"/>
</dbReference>
<dbReference type="PATRIC" id="fig|742727.4.peg.1766"/>
<gene>
    <name evidence="1" type="ORF">HMPREF9447_01739</name>
</gene>
<protein>
    <submittedName>
        <fullName evidence="1">Uncharacterized protein</fullName>
    </submittedName>
</protein>
<evidence type="ECO:0000313" key="2">
    <source>
        <dbReference type="Proteomes" id="UP000009872"/>
    </source>
</evidence>
<comment type="caution">
    <text evidence="1">The sequence shown here is derived from an EMBL/GenBank/DDBJ whole genome shotgun (WGS) entry which is preliminary data.</text>
</comment>
<sequence length="41" mass="5075">MEEKDKKEMAREEEKKEKDVFSRLFIIALQSEIKYKALWQK</sequence>
<evidence type="ECO:0000313" key="1">
    <source>
        <dbReference type="EMBL" id="EKU90321.1"/>
    </source>
</evidence>
<accession>K9E3P1</accession>
<organism evidence="1 2">
    <name type="scientific">Bacteroides oleiciplenus YIT 12058</name>
    <dbReference type="NCBI Taxonomy" id="742727"/>
    <lineage>
        <taxon>Bacteria</taxon>
        <taxon>Pseudomonadati</taxon>
        <taxon>Bacteroidota</taxon>
        <taxon>Bacteroidia</taxon>
        <taxon>Bacteroidales</taxon>
        <taxon>Bacteroidaceae</taxon>
        <taxon>Bacteroides</taxon>
    </lineage>
</organism>
<dbReference type="HOGENOM" id="CLU_3265864_0_0_10"/>
<name>K9E3P1_9BACE</name>